<accession>R6NEF5</accession>
<sequence>MPTKNIVEFTRYIVPTEIAFKNGIECCEWCNRSFMNMKRHFECGLTHEEIVSPRDSIGWNCPVRKLEKEE</sequence>
<dbReference type="Proteomes" id="UP000018168">
    <property type="component" value="Unassembled WGS sequence"/>
</dbReference>
<name>R6NEF5_9FIRM</name>
<dbReference type="AlphaFoldDB" id="R6NEF5"/>
<evidence type="ECO:0000313" key="1">
    <source>
        <dbReference type="EMBL" id="CDC04576.1"/>
    </source>
</evidence>
<organism evidence="1 2">
    <name type="scientific">[Clostridium] leptum CAG:27</name>
    <dbReference type="NCBI Taxonomy" id="1263068"/>
    <lineage>
        <taxon>Bacteria</taxon>
        <taxon>Bacillati</taxon>
        <taxon>Bacillota</taxon>
        <taxon>Clostridia</taxon>
        <taxon>Eubacteriales</taxon>
        <taxon>Oscillospiraceae</taxon>
        <taxon>Oscillospiraceae incertae sedis</taxon>
    </lineage>
</organism>
<evidence type="ECO:0000313" key="2">
    <source>
        <dbReference type="Proteomes" id="UP000018168"/>
    </source>
</evidence>
<gene>
    <name evidence="1" type="ORF">BN578_00111</name>
</gene>
<protein>
    <submittedName>
        <fullName evidence="1">Uncharacterized protein</fullName>
    </submittedName>
</protein>
<reference evidence="1" key="1">
    <citation type="submission" date="2012-11" db="EMBL/GenBank/DDBJ databases">
        <title>Dependencies among metagenomic species, viruses, plasmids and units of genetic variation.</title>
        <authorList>
            <person name="Nielsen H.B."/>
            <person name="Almeida M."/>
            <person name="Juncker A.S."/>
            <person name="Rasmussen S."/>
            <person name="Li J."/>
            <person name="Sunagawa S."/>
            <person name="Plichta D."/>
            <person name="Gautier L."/>
            <person name="Le Chatelier E."/>
            <person name="Peletier E."/>
            <person name="Bonde I."/>
            <person name="Nielsen T."/>
            <person name="Manichanh C."/>
            <person name="Arumugam M."/>
            <person name="Batto J."/>
            <person name="Santos M.B.Q.D."/>
            <person name="Blom N."/>
            <person name="Borruel N."/>
            <person name="Burgdorf K.S."/>
            <person name="Boumezbeur F."/>
            <person name="Casellas F."/>
            <person name="Dore J."/>
            <person name="Guarner F."/>
            <person name="Hansen T."/>
            <person name="Hildebrand F."/>
            <person name="Kaas R.S."/>
            <person name="Kennedy S."/>
            <person name="Kristiansen K."/>
            <person name="Kultima J.R."/>
            <person name="Leonard P."/>
            <person name="Levenez F."/>
            <person name="Lund O."/>
            <person name="Moumen B."/>
            <person name="Le Paslier D."/>
            <person name="Pons N."/>
            <person name="Pedersen O."/>
            <person name="Prifti E."/>
            <person name="Qin J."/>
            <person name="Raes J."/>
            <person name="Tap J."/>
            <person name="Tims S."/>
            <person name="Ussery D.W."/>
            <person name="Yamada T."/>
            <person name="MetaHit consortium"/>
            <person name="Renault P."/>
            <person name="Sicheritz-Ponten T."/>
            <person name="Bork P."/>
            <person name="Wang J."/>
            <person name="Brunak S."/>
            <person name="Ehrlich S.D."/>
        </authorList>
    </citation>
    <scope>NUCLEOTIDE SEQUENCE [LARGE SCALE GENOMIC DNA]</scope>
</reference>
<dbReference type="EMBL" id="CBEP010000064">
    <property type="protein sequence ID" value="CDC04576.1"/>
    <property type="molecule type" value="Genomic_DNA"/>
</dbReference>
<proteinExistence type="predicted"/>
<comment type="caution">
    <text evidence="1">The sequence shown here is derived from an EMBL/GenBank/DDBJ whole genome shotgun (WGS) entry which is preliminary data.</text>
</comment>